<reference evidence="2" key="2">
    <citation type="submission" date="2016-12" db="EMBL/GenBank/DDBJ databases">
        <authorList>
            <person name="Song W.-J."/>
            <person name="Kurnit D.M."/>
        </authorList>
    </citation>
    <scope>NUCLEOTIDE SEQUENCE</scope>
</reference>
<dbReference type="AlphaFoldDB" id="Q6T254"/>
<proteinExistence type="evidence at transcript level"/>
<feature type="region of interest" description="Disordered" evidence="1">
    <location>
        <begin position="1"/>
        <end position="26"/>
    </location>
</feature>
<feature type="compositionally biased region" description="Basic residues" evidence="1">
    <location>
        <begin position="1"/>
        <end position="11"/>
    </location>
</feature>
<sequence length="71" mass="7980">MAKQGLLKKVRSPLPLQKGKSKPRALQQMRSRLVRGPQRALHPMAKQWLSKGNRGLDVVSKQLARVLGSLR</sequence>
<name>Q6T254_AMBHE</name>
<evidence type="ECO:0000256" key="1">
    <source>
        <dbReference type="SAM" id="MobiDB-lite"/>
    </source>
</evidence>
<evidence type="ECO:0000313" key="2">
    <source>
        <dbReference type="EMBL" id="AAR14548.1"/>
    </source>
</evidence>
<protein>
    <submittedName>
        <fullName evidence="2">Engorgement factor beta protein</fullName>
    </submittedName>
</protein>
<organism evidence="2">
    <name type="scientific">Amblyomma hebraeum</name>
    <name type="common">South African bont tick</name>
    <dbReference type="NCBI Taxonomy" id="34608"/>
    <lineage>
        <taxon>Eukaryota</taxon>
        <taxon>Metazoa</taxon>
        <taxon>Ecdysozoa</taxon>
        <taxon>Arthropoda</taxon>
        <taxon>Chelicerata</taxon>
        <taxon>Arachnida</taxon>
        <taxon>Acari</taxon>
        <taxon>Parasitiformes</taxon>
        <taxon>Ixodida</taxon>
        <taxon>Ixodoidea</taxon>
        <taxon>Ixodidae</taxon>
        <taxon>Amblyomminae</taxon>
        <taxon>Amblyomma</taxon>
    </lineage>
</organism>
<dbReference type="EMBL" id="AY442320">
    <property type="protein sequence ID" value="AAR14548.1"/>
    <property type="molecule type" value="mRNA"/>
</dbReference>
<accession>Q6T254</accession>
<reference evidence="2" key="1">
    <citation type="journal article" date="2004" name="Proc. Natl. Acad. Sci. U.S.A.">
        <title>Two feeding-induced proteins from the male gonad trigger engorgement of the female tick Amblyomma hebraeum.</title>
        <authorList>
            <person name="Weiss B.L."/>
            <person name="Kaufman W.R."/>
        </authorList>
    </citation>
    <scope>NUCLEOTIDE SEQUENCE</scope>
</reference>